<accession>A0A3M6V699</accession>
<keyword evidence="2" id="KW-1185">Reference proteome</keyword>
<protein>
    <submittedName>
        <fullName evidence="1">Uncharacterized protein</fullName>
    </submittedName>
</protein>
<evidence type="ECO:0000313" key="2">
    <source>
        <dbReference type="Proteomes" id="UP000275408"/>
    </source>
</evidence>
<evidence type="ECO:0000313" key="1">
    <source>
        <dbReference type="EMBL" id="RMX61425.1"/>
    </source>
</evidence>
<organism evidence="1 2">
    <name type="scientific">Pocillopora damicornis</name>
    <name type="common">Cauliflower coral</name>
    <name type="synonym">Millepora damicornis</name>
    <dbReference type="NCBI Taxonomy" id="46731"/>
    <lineage>
        <taxon>Eukaryota</taxon>
        <taxon>Metazoa</taxon>
        <taxon>Cnidaria</taxon>
        <taxon>Anthozoa</taxon>
        <taxon>Hexacorallia</taxon>
        <taxon>Scleractinia</taxon>
        <taxon>Astrocoeniina</taxon>
        <taxon>Pocilloporidae</taxon>
        <taxon>Pocillopora</taxon>
    </lineage>
</organism>
<dbReference type="Proteomes" id="UP000275408">
    <property type="component" value="Unassembled WGS sequence"/>
</dbReference>
<proteinExistence type="predicted"/>
<dbReference type="OrthoDB" id="5984603at2759"/>
<reference evidence="1 2" key="1">
    <citation type="journal article" date="2018" name="Sci. Rep.">
        <title>Comparative analysis of the Pocillopora damicornis genome highlights role of immune system in coral evolution.</title>
        <authorList>
            <person name="Cunning R."/>
            <person name="Bay R.A."/>
            <person name="Gillette P."/>
            <person name="Baker A.C."/>
            <person name="Traylor-Knowles N."/>
        </authorList>
    </citation>
    <scope>NUCLEOTIDE SEQUENCE [LARGE SCALE GENOMIC DNA]</scope>
    <source>
        <strain evidence="1">RSMAS</strain>
        <tissue evidence="1">Whole animal</tissue>
    </source>
</reference>
<dbReference type="EMBL" id="RCHS01000013">
    <property type="protein sequence ID" value="RMX61425.1"/>
    <property type="molecule type" value="Genomic_DNA"/>
</dbReference>
<name>A0A3M6V699_POCDA</name>
<dbReference type="AlphaFoldDB" id="A0A3M6V699"/>
<gene>
    <name evidence="1" type="ORF">pdam_00017430</name>
</gene>
<dbReference type="OMA" id="CERIIPH"/>
<comment type="caution">
    <text evidence="1">The sequence shown here is derived from an EMBL/GenBank/DDBJ whole genome shotgun (WGS) entry which is preliminary data.</text>
</comment>
<sequence>MLMTFIMVSLVQKELDVFRETVWNTHRIRAQKDTVLPDGIPDHIYNFPEQYNLKDCGFVVTEEQLDEVAKESGVLRVPENFLTEEFREECERLIPDKDIIKPDEWTTAYLYLKDKCTLSI</sequence>